<dbReference type="Gene3D" id="1.10.150.130">
    <property type="match status" value="1"/>
</dbReference>
<proteinExistence type="predicted"/>
<dbReference type="RefSeq" id="WP_262567764.1">
    <property type="nucleotide sequence ID" value="NZ_JAPFCC010000001.1"/>
</dbReference>
<dbReference type="InterPro" id="IPR013762">
    <property type="entry name" value="Integrase-like_cat_sf"/>
</dbReference>
<reference evidence="4 5" key="1">
    <citation type="submission" date="2022-10" db="EMBL/GenBank/DDBJ databases">
        <title>High-quality genome sequences of two octocoral-associated bacteria, Endozoicomonas euniceicola EF212 and Endozoicomonas gorgoniicola PS125.</title>
        <authorList>
            <person name="Chiou Y.-J."/>
            <person name="Chen Y.-H."/>
        </authorList>
    </citation>
    <scope>NUCLEOTIDE SEQUENCE [LARGE SCALE GENOMIC DNA]</scope>
    <source>
        <strain evidence="4 5">PS125</strain>
    </source>
</reference>
<comment type="caution">
    <text evidence="4">The sequence shown here is derived from an EMBL/GenBank/DDBJ whole genome shotgun (WGS) entry which is preliminary data.</text>
</comment>
<protein>
    <submittedName>
        <fullName evidence="4">Integrase domain-containing protein</fullName>
    </submittedName>
</protein>
<organism evidence="4 5">
    <name type="scientific">Endozoicomonas gorgoniicola</name>
    <dbReference type="NCBI Taxonomy" id="1234144"/>
    <lineage>
        <taxon>Bacteria</taxon>
        <taxon>Pseudomonadati</taxon>
        <taxon>Pseudomonadota</taxon>
        <taxon>Gammaproteobacteria</taxon>
        <taxon>Oceanospirillales</taxon>
        <taxon>Endozoicomonadaceae</taxon>
        <taxon>Endozoicomonas</taxon>
    </lineage>
</organism>
<accession>A0ABT3MU15</accession>
<dbReference type="InterPro" id="IPR010998">
    <property type="entry name" value="Integrase_recombinase_N"/>
</dbReference>
<feature type="domain" description="Integrase catalytic" evidence="3">
    <location>
        <begin position="143"/>
        <end position="275"/>
    </location>
</feature>
<evidence type="ECO:0000256" key="1">
    <source>
        <dbReference type="ARBA" id="ARBA00023125"/>
    </source>
</evidence>
<evidence type="ECO:0000313" key="4">
    <source>
        <dbReference type="EMBL" id="MCW7552857.1"/>
    </source>
</evidence>
<dbReference type="InterPro" id="IPR011010">
    <property type="entry name" value="DNA_brk_join_enz"/>
</dbReference>
<evidence type="ECO:0000259" key="3">
    <source>
        <dbReference type="Pfam" id="PF12835"/>
    </source>
</evidence>
<keyword evidence="2" id="KW-0233">DNA recombination</keyword>
<dbReference type="Proteomes" id="UP001209854">
    <property type="component" value="Unassembled WGS sequence"/>
</dbReference>
<dbReference type="EMBL" id="JAPFCC010000001">
    <property type="protein sequence ID" value="MCW7552857.1"/>
    <property type="molecule type" value="Genomic_DNA"/>
</dbReference>
<gene>
    <name evidence="4" type="ORF">NX722_09415</name>
</gene>
<dbReference type="Gene3D" id="1.10.443.10">
    <property type="entry name" value="Intergrase catalytic core"/>
    <property type="match status" value="1"/>
</dbReference>
<dbReference type="InterPro" id="IPR024456">
    <property type="entry name" value="Integrase_catalytic_putative"/>
</dbReference>
<evidence type="ECO:0000256" key="2">
    <source>
        <dbReference type="ARBA" id="ARBA00023172"/>
    </source>
</evidence>
<dbReference type="SUPFAM" id="SSF56349">
    <property type="entry name" value="DNA breaking-rejoining enzymes"/>
    <property type="match status" value="1"/>
</dbReference>
<dbReference type="Pfam" id="PF12835">
    <property type="entry name" value="Integrase_1"/>
    <property type="match status" value="1"/>
</dbReference>
<evidence type="ECO:0000313" key="5">
    <source>
        <dbReference type="Proteomes" id="UP001209854"/>
    </source>
</evidence>
<sequence>MPQYLTRNDHNFGFGRQLSYAGHNALREMMPDQFCTVATHTQRWKQFCAWSKTQNIREAHQINNQTLKRYAFYLRARLEGQGKPLSVATAQNLLSTCNVVMKALRNNNDIRINPSEALQANREKARTEAPELSREKLAQAQAELIMAGRERIAAVLGLCRELGLRSREAVLLDCQKALQQSHENRKIDIELGTKGGRGKSTATSPSRAERFVPVSDSAHIALSQAARLQGSGRNLIPEGKRIEDFLALVRMHSGPVLKKYGLNNRHDLRAAFACEQYQQLTGCLAPVFRDDRIPDKNVDKQAREAIVKQLGHNRIHVVSAYLGSRKNRKADSSRTRKH</sequence>
<keyword evidence="5" id="KW-1185">Reference proteome</keyword>
<name>A0ABT3MU15_9GAMM</name>
<keyword evidence="1" id="KW-0238">DNA-binding</keyword>